<comment type="subcellular location">
    <subcellularLocation>
        <location evidence="1">Nucleus</location>
    </subcellularLocation>
</comment>
<keyword evidence="9" id="KW-1185">Reference proteome</keyword>
<evidence type="ECO:0000313" key="8">
    <source>
        <dbReference type="EMBL" id="GBP08978.1"/>
    </source>
</evidence>
<keyword evidence="8" id="KW-0648">Protein biosynthesis</keyword>
<dbReference type="GO" id="GO:0003723">
    <property type="term" value="F:RNA binding"/>
    <property type="evidence" value="ECO:0007669"/>
    <property type="project" value="TreeGrafter"/>
</dbReference>
<keyword evidence="5" id="KW-0804">Transcription</keyword>
<dbReference type="InterPro" id="IPR006942">
    <property type="entry name" value="TH1"/>
</dbReference>
<dbReference type="PANTHER" id="PTHR12144">
    <property type="entry name" value="NEGATIVE ELONGATION FACTOR D"/>
    <property type="match status" value="1"/>
</dbReference>
<keyword evidence="6" id="KW-0539">Nucleus</keyword>
<dbReference type="GO" id="GO:0034244">
    <property type="term" value="P:negative regulation of transcription elongation by RNA polymerase II"/>
    <property type="evidence" value="ECO:0007669"/>
    <property type="project" value="TreeGrafter"/>
</dbReference>
<evidence type="ECO:0000256" key="5">
    <source>
        <dbReference type="ARBA" id="ARBA00023163"/>
    </source>
</evidence>
<accession>A0A4C1T676</accession>
<evidence type="ECO:0000256" key="2">
    <source>
        <dbReference type="ARBA" id="ARBA00005726"/>
    </source>
</evidence>
<evidence type="ECO:0000256" key="7">
    <source>
        <dbReference type="SAM" id="MobiDB-lite"/>
    </source>
</evidence>
<sequence>MEYDETGWQQGRPKHHGEDEDMPEDNPQETIQECLEKFLTPDYIMEPGIFTQLKRYFQSGGSPEEVIMMLSENYKAVAQMANLLAEWLIWQEYPVVGVGVIRWIENTVTEPSYFKLSTDSCPTHLAILDEVAAVHPTLHQQILTLLIRLFESKQDELEILVQLEMKKMLLDRMVNLLSRGCVVPVVKYIKQCWGKGDTDISLIRYFVTEVLETITHPYSPEFVLLFLPMVENEEITGTMRGKTMILFPNL</sequence>
<dbReference type="GO" id="GO:0003746">
    <property type="term" value="F:translation elongation factor activity"/>
    <property type="evidence" value="ECO:0007669"/>
    <property type="project" value="UniProtKB-KW"/>
</dbReference>
<dbReference type="OrthoDB" id="511287at2759"/>
<evidence type="ECO:0000256" key="3">
    <source>
        <dbReference type="ARBA" id="ARBA00022491"/>
    </source>
</evidence>
<dbReference type="Proteomes" id="UP000299102">
    <property type="component" value="Unassembled WGS sequence"/>
</dbReference>
<evidence type="ECO:0000256" key="4">
    <source>
        <dbReference type="ARBA" id="ARBA00023015"/>
    </source>
</evidence>
<evidence type="ECO:0000313" key="9">
    <source>
        <dbReference type="Proteomes" id="UP000299102"/>
    </source>
</evidence>
<dbReference type="AlphaFoldDB" id="A0A4C1T676"/>
<keyword evidence="4" id="KW-0805">Transcription regulation</keyword>
<gene>
    <name evidence="8" type="primary">TH1</name>
    <name evidence="8" type="ORF">EVAR_73275_1</name>
</gene>
<comment type="similarity">
    <text evidence="2">Belongs to the NELF-D family.</text>
</comment>
<dbReference type="STRING" id="151549.A0A4C1T676"/>
<name>A0A4C1T676_EUMVA</name>
<evidence type="ECO:0000256" key="6">
    <source>
        <dbReference type="ARBA" id="ARBA00023242"/>
    </source>
</evidence>
<dbReference type="PANTHER" id="PTHR12144:SF0">
    <property type="entry name" value="NEGATIVE ELONGATION FACTOR C_D"/>
    <property type="match status" value="1"/>
</dbReference>
<dbReference type="GO" id="GO:0032021">
    <property type="term" value="C:NELF complex"/>
    <property type="evidence" value="ECO:0007669"/>
    <property type="project" value="TreeGrafter"/>
</dbReference>
<feature type="region of interest" description="Disordered" evidence="7">
    <location>
        <begin position="1"/>
        <end position="27"/>
    </location>
</feature>
<proteinExistence type="inferred from homology"/>
<organism evidence="8 9">
    <name type="scientific">Eumeta variegata</name>
    <name type="common">Bagworm moth</name>
    <name type="synonym">Eumeta japonica</name>
    <dbReference type="NCBI Taxonomy" id="151549"/>
    <lineage>
        <taxon>Eukaryota</taxon>
        <taxon>Metazoa</taxon>
        <taxon>Ecdysozoa</taxon>
        <taxon>Arthropoda</taxon>
        <taxon>Hexapoda</taxon>
        <taxon>Insecta</taxon>
        <taxon>Pterygota</taxon>
        <taxon>Neoptera</taxon>
        <taxon>Endopterygota</taxon>
        <taxon>Lepidoptera</taxon>
        <taxon>Glossata</taxon>
        <taxon>Ditrysia</taxon>
        <taxon>Tineoidea</taxon>
        <taxon>Psychidae</taxon>
        <taxon>Oiketicinae</taxon>
        <taxon>Eumeta</taxon>
    </lineage>
</organism>
<reference evidence="8 9" key="1">
    <citation type="journal article" date="2019" name="Commun. Biol.">
        <title>The bagworm genome reveals a unique fibroin gene that provides high tensile strength.</title>
        <authorList>
            <person name="Kono N."/>
            <person name="Nakamura H."/>
            <person name="Ohtoshi R."/>
            <person name="Tomita M."/>
            <person name="Numata K."/>
            <person name="Arakawa K."/>
        </authorList>
    </citation>
    <scope>NUCLEOTIDE SEQUENCE [LARGE SCALE GENOMIC DNA]</scope>
</reference>
<dbReference type="Pfam" id="PF04858">
    <property type="entry name" value="TH1"/>
    <property type="match status" value="2"/>
</dbReference>
<protein>
    <submittedName>
        <fullName evidence="8">Negative elongation factor D</fullName>
    </submittedName>
</protein>
<comment type="caution">
    <text evidence="8">The sequence shown here is derived from an EMBL/GenBank/DDBJ whole genome shotgun (WGS) entry which is preliminary data.</text>
</comment>
<dbReference type="EMBL" id="BGZK01004434">
    <property type="protein sequence ID" value="GBP08978.1"/>
    <property type="molecule type" value="Genomic_DNA"/>
</dbReference>
<keyword evidence="3" id="KW-0678">Repressor</keyword>
<evidence type="ECO:0000256" key="1">
    <source>
        <dbReference type="ARBA" id="ARBA00004123"/>
    </source>
</evidence>
<keyword evidence="8" id="KW-0251">Elongation factor</keyword>